<dbReference type="Proteomes" id="UP000196710">
    <property type="component" value="Chromosome"/>
</dbReference>
<dbReference type="InterPro" id="IPR004843">
    <property type="entry name" value="Calcineurin-like_PHP"/>
</dbReference>
<keyword evidence="4" id="KW-1185">Reference proteome</keyword>
<dbReference type="PANTHER" id="PTHR31302">
    <property type="entry name" value="TRANSMEMBRANE PROTEIN WITH METALLOPHOSPHOESTERASE DOMAIN-RELATED"/>
    <property type="match status" value="1"/>
</dbReference>
<accession>A0A1Z2XQT1</accession>
<sequence>MSLFVIADLHLSLGTDKPMDVFRGWQDYVQRLEENWRASVAPEDTIVIAGDISWAMRLEDCQRDFAFIHSLPGQKLLMKGNHDYWWNTRSKIDRFLSANGFDTLHIMHNCGYRVGDRAICGTRGWLYNSETEEDRKIVSREAGRLLASMAEAKALGGQLTAFLHYPPLYGGMECREILDILVENKVSDCYFGHIHGQYAAQKALTGSYKGVKMHLISCDYVNFKPVKVGDIAG</sequence>
<reference evidence="4" key="2">
    <citation type="submission" date="2017-05" db="EMBL/GenBank/DDBJ databases">
        <title>Improved OligoMM genomes.</title>
        <authorList>
            <person name="Garzetti D."/>
        </authorList>
    </citation>
    <scope>NUCLEOTIDE SEQUENCE [LARGE SCALE GENOMIC DNA]</scope>
    <source>
        <strain evidence="4">KB18</strain>
    </source>
</reference>
<organism evidence="3 5">
    <name type="scientific">Acutalibacter muris</name>
    <dbReference type="NCBI Taxonomy" id="1796620"/>
    <lineage>
        <taxon>Bacteria</taxon>
        <taxon>Bacillati</taxon>
        <taxon>Bacillota</taxon>
        <taxon>Clostridia</taxon>
        <taxon>Eubacteriales</taxon>
        <taxon>Acutalibacteraceae</taxon>
        <taxon>Acutalibacter</taxon>
    </lineage>
</organism>
<feature type="domain" description="Calcineurin-like phosphoesterase" evidence="1">
    <location>
        <begin position="1"/>
        <end position="196"/>
    </location>
</feature>
<evidence type="ECO:0000313" key="4">
    <source>
        <dbReference type="Proteomes" id="UP000196710"/>
    </source>
</evidence>
<dbReference type="InterPro" id="IPR014578">
    <property type="entry name" value="Pesterase_CT488"/>
</dbReference>
<reference evidence="2" key="1">
    <citation type="journal article" date="2017" name="Genome Announc.">
        <title>High-Quality Whole-Genome Sequences of the Oligo-Mouse-Microbiota Bacterial Community.</title>
        <authorList>
            <person name="Garzetti D."/>
            <person name="Brugiroux S."/>
            <person name="Bunk B."/>
            <person name="Pukall R."/>
            <person name="McCoy K.D."/>
            <person name="Macpherson A.J."/>
            <person name="Stecher B."/>
        </authorList>
    </citation>
    <scope>NUCLEOTIDE SEQUENCE</scope>
    <source>
        <strain evidence="2">KB18</strain>
    </source>
</reference>
<proteinExistence type="predicted"/>
<gene>
    <name evidence="2" type="ORF">ADH66_09055</name>
    <name evidence="3" type="ORF">I5Q82_19095</name>
</gene>
<dbReference type="KEGG" id="amur:ADH66_09055"/>
<evidence type="ECO:0000259" key="1">
    <source>
        <dbReference type="Pfam" id="PF00149"/>
    </source>
</evidence>
<dbReference type="PANTHER" id="PTHR31302:SF22">
    <property type="entry name" value="PHOSPHOESTERASE"/>
    <property type="match status" value="1"/>
</dbReference>
<dbReference type="InterPro" id="IPR051158">
    <property type="entry name" value="Metallophosphoesterase_sf"/>
</dbReference>
<dbReference type="GO" id="GO:0016787">
    <property type="term" value="F:hydrolase activity"/>
    <property type="evidence" value="ECO:0007669"/>
    <property type="project" value="InterPro"/>
</dbReference>
<reference evidence="3 5" key="3">
    <citation type="submission" date="2020-11" db="EMBL/GenBank/DDBJ databases">
        <title>Closed and high quality bacterial genomes of the OMM12 community.</title>
        <authorList>
            <person name="Marbouty M."/>
            <person name="Lamy-Besnier Q."/>
            <person name="Debarbieux L."/>
            <person name="Koszul R."/>
        </authorList>
    </citation>
    <scope>NUCLEOTIDE SEQUENCE [LARGE SCALE GENOMIC DNA]</scope>
    <source>
        <strain evidence="3 5">KB18</strain>
    </source>
</reference>
<dbReference type="SUPFAM" id="SSF56300">
    <property type="entry name" value="Metallo-dependent phosphatases"/>
    <property type="match status" value="1"/>
</dbReference>
<dbReference type="RefSeq" id="WP_066533358.1">
    <property type="nucleotide sequence ID" value="NZ_CP021422.1"/>
</dbReference>
<dbReference type="AlphaFoldDB" id="A0A1Z2XQT1"/>
<dbReference type="Pfam" id="PF00149">
    <property type="entry name" value="Metallophos"/>
    <property type="match status" value="1"/>
</dbReference>
<dbReference type="EMBL" id="CP021422">
    <property type="protein sequence ID" value="ASB40786.1"/>
    <property type="molecule type" value="Genomic_DNA"/>
</dbReference>
<dbReference type="Gene3D" id="3.60.21.10">
    <property type="match status" value="1"/>
</dbReference>
<dbReference type="EMBL" id="CP065321">
    <property type="protein sequence ID" value="QQR30067.1"/>
    <property type="molecule type" value="Genomic_DNA"/>
</dbReference>
<evidence type="ECO:0000313" key="3">
    <source>
        <dbReference type="EMBL" id="QQR30067.1"/>
    </source>
</evidence>
<dbReference type="Proteomes" id="UP000596035">
    <property type="component" value="Chromosome"/>
</dbReference>
<protein>
    <submittedName>
        <fullName evidence="3">Metallophosphoesterase</fullName>
    </submittedName>
    <submittedName>
        <fullName evidence="2">Serine/threonine protein phosphatase</fullName>
    </submittedName>
</protein>
<name>A0A1Z2XQT1_9FIRM</name>
<evidence type="ECO:0000313" key="5">
    <source>
        <dbReference type="Proteomes" id="UP000596035"/>
    </source>
</evidence>
<dbReference type="PIRSF" id="PIRSF033094">
    <property type="entry name" value="Pesterase_CT488"/>
    <property type="match status" value="1"/>
</dbReference>
<evidence type="ECO:0000313" key="2">
    <source>
        <dbReference type="EMBL" id="ASB40786.1"/>
    </source>
</evidence>
<dbReference type="InterPro" id="IPR029052">
    <property type="entry name" value="Metallo-depent_PP-like"/>
</dbReference>